<keyword evidence="4" id="KW-1185">Reference proteome</keyword>
<sequence>MKIVDVCAFYAPRGGGVKTYIEHKLREGPAREHEIVVIAPGKEDRIELRGPLARIVWMQSPIFPLDSNYRFFADRDRLHALLDAEAPDMVEVSSPWRSASIIAGWRGATPKALIAHADPLSAFAYRWFGGVADRPTIDKGFDWYWRHLRRIDRDFDLVVSASESLSARLREGGLTKVVTNPMGVEAGVFSPLHRDERLRADLLAQCGLPAEATLLLGVGRHSPEKRWEMVIGAATAAGGRAPVGLVLVGGGRTHRRTAKAIAGNPHIVALKPIADRPALARLMASADALIHGCEAETFCFAAAEGLASGLPLIVPDEGGASDQGRASAGYLYEASNPVAATEAILRFVRDRAAGVSRAYAEPRTMAAHFDALFAIYAQHVRRDERRRA</sequence>
<dbReference type="PANTHER" id="PTHR45947:SF3">
    <property type="entry name" value="SULFOQUINOVOSYL TRANSFERASE SQD2"/>
    <property type="match status" value="1"/>
</dbReference>
<keyword evidence="3" id="KW-0808">Transferase</keyword>
<dbReference type="SUPFAM" id="SSF53756">
    <property type="entry name" value="UDP-Glycosyltransferase/glycogen phosphorylase"/>
    <property type="match status" value="1"/>
</dbReference>
<keyword evidence="3" id="KW-0328">Glycosyltransferase</keyword>
<dbReference type="InterPro" id="IPR050194">
    <property type="entry name" value="Glycosyltransferase_grp1"/>
</dbReference>
<evidence type="ECO:0000259" key="2">
    <source>
        <dbReference type="Pfam" id="PF13439"/>
    </source>
</evidence>
<dbReference type="Pfam" id="PF13439">
    <property type="entry name" value="Glyco_transf_4"/>
    <property type="match status" value="1"/>
</dbReference>
<dbReference type="RefSeq" id="WP_167072654.1">
    <property type="nucleotide sequence ID" value="NZ_JAAOZC010000003.1"/>
</dbReference>
<name>A0ABX0TUE5_9SPHN</name>
<dbReference type="EC" id="2.4.1.-" evidence="3"/>
<comment type="caution">
    <text evidence="3">The sequence shown here is derived from an EMBL/GenBank/DDBJ whole genome shotgun (WGS) entry which is preliminary data.</text>
</comment>
<protein>
    <submittedName>
        <fullName evidence="3">Alpha-1,6-mannosyltransferase</fullName>
        <ecNumber evidence="3">2.4.1.-</ecNumber>
    </submittedName>
</protein>
<accession>A0ABX0TUE5</accession>
<proteinExistence type="predicted"/>
<dbReference type="Pfam" id="PF00534">
    <property type="entry name" value="Glycos_transf_1"/>
    <property type="match status" value="1"/>
</dbReference>
<dbReference type="Proteomes" id="UP000727456">
    <property type="component" value="Unassembled WGS sequence"/>
</dbReference>
<evidence type="ECO:0000313" key="4">
    <source>
        <dbReference type="Proteomes" id="UP000727456"/>
    </source>
</evidence>
<feature type="domain" description="Glycosyl transferase family 1" evidence="1">
    <location>
        <begin position="207"/>
        <end position="351"/>
    </location>
</feature>
<dbReference type="InterPro" id="IPR001296">
    <property type="entry name" value="Glyco_trans_1"/>
</dbReference>
<dbReference type="Gene3D" id="3.40.50.2000">
    <property type="entry name" value="Glycogen Phosphorylase B"/>
    <property type="match status" value="2"/>
</dbReference>
<gene>
    <name evidence="3" type="ORF">FHS31_001399</name>
</gene>
<feature type="domain" description="Glycosyltransferase subfamily 4-like N-terminal" evidence="2">
    <location>
        <begin position="15"/>
        <end position="184"/>
    </location>
</feature>
<evidence type="ECO:0000313" key="3">
    <source>
        <dbReference type="EMBL" id="NIJ07789.1"/>
    </source>
</evidence>
<dbReference type="PANTHER" id="PTHR45947">
    <property type="entry name" value="SULFOQUINOVOSYL TRANSFERASE SQD2"/>
    <property type="match status" value="1"/>
</dbReference>
<reference evidence="3 4" key="1">
    <citation type="submission" date="2020-03" db="EMBL/GenBank/DDBJ databases">
        <title>Genomic Encyclopedia of Type Strains, Phase III (KMG-III): the genomes of soil and plant-associated and newly described type strains.</title>
        <authorList>
            <person name="Whitman W."/>
        </authorList>
    </citation>
    <scope>NUCLEOTIDE SEQUENCE [LARGE SCALE GENOMIC DNA]</scope>
    <source>
        <strain evidence="3 4">CECT 8804</strain>
    </source>
</reference>
<organism evidence="3 4">
    <name type="scientific">Sphingomonas vulcanisoli</name>
    <dbReference type="NCBI Taxonomy" id="1658060"/>
    <lineage>
        <taxon>Bacteria</taxon>
        <taxon>Pseudomonadati</taxon>
        <taxon>Pseudomonadota</taxon>
        <taxon>Alphaproteobacteria</taxon>
        <taxon>Sphingomonadales</taxon>
        <taxon>Sphingomonadaceae</taxon>
        <taxon>Sphingomonas</taxon>
    </lineage>
</organism>
<dbReference type="InterPro" id="IPR028098">
    <property type="entry name" value="Glyco_trans_4-like_N"/>
</dbReference>
<dbReference type="GO" id="GO:0016757">
    <property type="term" value="F:glycosyltransferase activity"/>
    <property type="evidence" value="ECO:0007669"/>
    <property type="project" value="UniProtKB-KW"/>
</dbReference>
<evidence type="ECO:0000259" key="1">
    <source>
        <dbReference type="Pfam" id="PF00534"/>
    </source>
</evidence>
<dbReference type="EMBL" id="JAAOZC010000003">
    <property type="protein sequence ID" value="NIJ07789.1"/>
    <property type="molecule type" value="Genomic_DNA"/>
</dbReference>